<dbReference type="STRING" id="660521.SAMN04487949_3022"/>
<organism evidence="2 3">
    <name type="scientific">Halogranum gelatinilyticum</name>
    <dbReference type="NCBI Taxonomy" id="660521"/>
    <lineage>
        <taxon>Archaea</taxon>
        <taxon>Methanobacteriati</taxon>
        <taxon>Methanobacteriota</taxon>
        <taxon>Stenosarchaea group</taxon>
        <taxon>Halobacteria</taxon>
        <taxon>Halobacteriales</taxon>
        <taxon>Haloferacaceae</taxon>
    </lineage>
</organism>
<sequence length="335" mass="36830">MSSDSDVSDAASLEGRPVDEVVDQLVETRDAEADTVRAALGYVSDDGVVSREAAQDSLAHVSKVVSTPETRVELARMELSEAREKASGVADLDVVAARLSRFETQVERVEERAAALGPRLQRLVERQERDGDLFEIGREIRQLTTDANEVQRDADDLMLAIEDGFGKWLASNAVRVRELREDVDALDASHDELAASVETLVDFATGESDDPPDGSERVSDPALAWATISQQLAVHDLLAADVRAELEGIRTWKAREDIEGDGSLDDLEPTLDRLAERRTRLRERLADVARDEWVEQYGDQVDAVETKLAAFDPPTSWETVQTAVDRHGVTPTDSA</sequence>
<dbReference type="OrthoDB" id="271582at2157"/>
<dbReference type="EMBL" id="FNHL01000004">
    <property type="protein sequence ID" value="SDM97032.1"/>
    <property type="molecule type" value="Genomic_DNA"/>
</dbReference>
<feature type="coiled-coil region" evidence="1">
    <location>
        <begin position="140"/>
        <end position="196"/>
    </location>
</feature>
<dbReference type="Proteomes" id="UP000199451">
    <property type="component" value="Unassembled WGS sequence"/>
</dbReference>
<name>A0A1G9XJM9_9EURY</name>
<proteinExistence type="predicted"/>
<gene>
    <name evidence="2" type="ORF">SAMN04487949_3022</name>
</gene>
<evidence type="ECO:0000313" key="2">
    <source>
        <dbReference type="EMBL" id="SDM97032.1"/>
    </source>
</evidence>
<evidence type="ECO:0000313" key="3">
    <source>
        <dbReference type="Proteomes" id="UP000199451"/>
    </source>
</evidence>
<dbReference type="AlphaFoldDB" id="A0A1G9XJM9"/>
<evidence type="ECO:0000256" key="1">
    <source>
        <dbReference type="SAM" id="Coils"/>
    </source>
</evidence>
<dbReference type="RefSeq" id="WP_211603293.1">
    <property type="nucleotide sequence ID" value="NZ_FNHL01000004.1"/>
</dbReference>
<keyword evidence="1" id="KW-0175">Coiled coil</keyword>
<accession>A0A1G9XJM9</accession>
<protein>
    <recommendedName>
        <fullName evidence="4">Halo transducer protein</fullName>
    </recommendedName>
</protein>
<reference evidence="3" key="1">
    <citation type="submission" date="2016-10" db="EMBL/GenBank/DDBJ databases">
        <authorList>
            <person name="Varghese N."/>
            <person name="Submissions S."/>
        </authorList>
    </citation>
    <scope>NUCLEOTIDE SEQUENCE [LARGE SCALE GENOMIC DNA]</scope>
    <source>
        <strain evidence="3">CGMCC 1.10119</strain>
    </source>
</reference>
<evidence type="ECO:0008006" key="4">
    <source>
        <dbReference type="Google" id="ProtNLM"/>
    </source>
</evidence>
<keyword evidence="3" id="KW-1185">Reference proteome</keyword>